<keyword evidence="3" id="KW-0238">DNA-binding</keyword>
<comment type="caution">
    <text evidence="5">The sequence shown here is derived from an EMBL/GenBank/DDBJ whole genome shotgun (WGS) entry which is preliminary data.</text>
</comment>
<protein>
    <submittedName>
        <fullName evidence="5">BlaI/MecI/CopY family transcriptional regulator</fullName>
    </submittedName>
</protein>
<dbReference type="EMBL" id="BAAASX010000007">
    <property type="protein sequence ID" value="GAA2342722.1"/>
    <property type="molecule type" value="Genomic_DNA"/>
</dbReference>
<dbReference type="InterPro" id="IPR005650">
    <property type="entry name" value="BlaI_family"/>
</dbReference>
<accession>A0ABP5T4F6</accession>
<evidence type="ECO:0000256" key="1">
    <source>
        <dbReference type="ARBA" id="ARBA00011046"/>
    </source>
</evidence>
<keyword evidence="2" id="KW-0805">Transcription regulation</keyword>
<gene>
    <name evidence="5" type="ORF">GCM10010403_39750</name>
</gene>
<evidence type="ECO:0000313" key="5">
    <source>
        <dbReference type="EMBL" id="GAA2342722.1"/>
    </source>
</evidence>
<dbReference type="SUPFAM" id="SSF46785">
    <property type="entry name" value="Winged helix' DNA-binding domain"/>
    <property type="match status" value="1"/>
</dbReference>
<proteinExistence type="inferred from homology"/>
<dbReference type="Proteomes" id="UP001501584">
    <property type="component" value="Unassembled WGS sequence"/>
</dbReference>
<dbReference type="Gene3D" id="1.10.10.10">
    <property type="entry name" value="Winged helix-like DNA-binding domain superfamily/Winged helix DNA-binding domain"/>
    <property type="match status" value="1"/>
</dbReference>
<evidence type="ECO:0000256" key="3">
    <source>
        <dbReference type="ARBA" id="ARBA00023125"/>
    </source>
</evidence>
<dbReference type="InterPro" id="IPR036388">
    <property type="entry name" value="WH-like_DNA-bd_sf"/>
</dbReference>
<name>A0ABP5T4F6_9ACTN</name>
<sequence>MEVLWSATEPATVRRVLGELGRDPEPAYTTIMTVLDNLHRKGMVTRERDGRAWAYLPAQSREDFAAETMAEVLDAAADRSATLLRFIGRISPEEQARLRELMDRNGGPS</sequence>
<dbReference type="Pfam" id="PF03965">
    <property type="entry name" value="Penicillinase_R"/>
    <property type="match status" value="1"/>
</dbReference>
<keyword evidence="4" id="KW-0804">Transcription</keyword>
<evidence type="ECO:0000256" key="4">
    <source>
        <dbReference type="ARBA" id="ARBA00023163"/>
    </source>
</evidence>
<comment type="similarity">
    <text evidence="1">Belongs to the BlaI transcriptional regulatory family.</text>
</comment>
<dbReference type="InterPro" id="IPR036390">
    <property type="entry name" value="WH_DNA-bd_sf"/>
</dbReference>
<organism evidence="5 6">
    <name type="scientific">Glycomyces rutgersensis</name>
    <dbReference type="NCBI Taxonomy" id="58115"/>
    <lineage>
        <taxon>Bacteria</taxon>
        <taxon>Bacillati</taxon>
        <taxon>Actinomycetota</taxon>
        <taxon>Actinomycetes</taxon>
        <taxon>Glycomycetales</taxon>
        <taxon>Glycomycetaceae</taxon>
        <taxon>Glycomyces</taxon>
    </lineage>
</organism>
<evidence type="ECO:0000256" key="2">
    <source>
        <dbReference type="ARBA" id="ARBA00023015"/>
    </source>
</evidence>
<evidence type="ECO:0000313" key="6">
    <source>
        <dbReference type="Proteomes" id="UP001501584"/>
    </source>
</evidence>
<keyword evidence="6" id="KW-1185">Reference proteome</keyword>
<dbReference type="Gene3D" id="6.10.140.850">
    <property type="match status" value="1"/>
</dbReference>
<reference evidence="6" key="1">
    <citation type="journal article" date="2019" name="Int. J. Syst. Evol. Microbiol.">
        <title>The Global Catalogue of Microorganisms (GCM) 10K type strain sequencing project: providing services to taxonomists for standard genome sequencing and annotation.</title>
        <authorList>
            <consortium name="The Broad Institute Genomics Platform"/>
            <consortium name="The Broad Institute Genome Sequencing Center for Infectious Disease"/>
            <person name="Wu L."/>
            <person name="Ma J."/>
        </authorList>
    </citation>
    <scope>NUCLEOTIDE SEQUENCE [LARGE SCALE GENOMIC DNA]</scope>
    <source>
        <strain evidence="6">JCM 6238</strain>
    </source>
</reference>